<evidence type="ECO:0000313" key="1">
    <source>
        <dbReference type="EMBL" id="GAD94349.1"/>
    </source>
</evidence>
<comment type="caution">
    <text evidence="1">The sequence shown here is derived from an EMBL/GenBank/DDBJ whole genome shotgun (WGS) entry which is preliminary data.</text>
</comment>
<dbReference type="InParanoid" id="V5FBZ5"/>
<keyword evidence="2" id="KW-1185">Reference proteome</keyword>
<dbReference type="AlphaFoldDB" id="V5FBZ5"/>
<protein>
    <submittedName>
        <fullName evidence="1">Uncharacterized protein</fullName>
    </submittedName>
</protein>
<dbReference type="EMBL" id="BAUL01000087">
    <property type="protein sequence ID" value="GAD94349.1"/>
    <property type="molecule type" value="Genomic_DNA"/>
</dbReference>
<dbReference type="HOGENOM" id="CLU_075141_0_0_1"/>
<dbReference type="OrthoDB" id="4499271at2759"/>
<sequence length="243" mass="27622">MAGDVATSSETPRRLFGFAITAAKIVSMFDDAQIPSVLWGPLAGHFYGAPYGDLPDFVVPDHLIQCTLGSFPRAFIYGNRHVHTRPDDIHAVIYLYTKSHLLWRLPDFELGPPAADDRYLTLASDDRLPATVPNAPRGPWPSGPWPYHLRPVKIPTAACIIETAIILCCRDYNADNNDYFDQWRGDLIDAVVYMRENVNDEDLLPHFRAHWWDRSMKSLIELREKLLERNELPAPPDQEISNT</sequence>
<reference evidence="2" key="1">
    <citation type="journal article" date="2014" name="Genome Announc.">
        <title>Draft genome sequence of the formaldehyde-resistant fungus Byssochlamys spectabilis No. 5 (anamorph Paecilomyces variotii No. 5) (NBRC109023).</title>
        <authorList>
            <person name="Oka T."/>
            <person name="Ekino K."/>
            <person name="Fukuda K."/>
            <person name="Nomura Y."/>
        </authorList>
    </citation>
    <scope>NUCLEOTIDE SEQUENCE [LARGE SCALE GENOMIC DNA]</scope>
    <source>
        <strain evidence="2">No. 5 / NBRC 109023</strain>
    </source>
</reference>
<evidence type="ECO:0000313" key="2">
    <source>
        <dbReference type="Proteomes" id="UP000018001"/>
    </source>
</evidence>
<gene>
    <name evidence="1" type="ORF">PVAR5_2974</name>
</gene>
<name>V5FBZ5_BYSSN</name>
<dbReference type="eggNOG" id="ENOG502RPBJ">
    <property type="taxonomic scope" value="Eukaryota"/>
</dbReference>
<organism evidence="1 2">
    <name type="scientific">Byssochlamys spectabilis (strain No. 5 / NBRC 109023)</name>
    <name type="common">Paecilomyces variotii</name>
    <dbReference type="NCBI Taxonomy" id="1356009"/>
    <lineage>
        <taxon>Eukaryota</taxon>
        <taxon>Fungi</taxon>
        <taxon>Dikarya</taxon>
        <taxon>Ascomycota</taxon>
        <taxon>Pezizomycotina</taxon>
        <taxon>Eurotiomycetes</taxon>
        <taxon>Eurotiomycetidae</taxon>
        <taxon>Eurotiales</taxon>
        <taxon>Thermoascaceae</taxon>
        <taxon>Paecilomyces</taxon>
    </lineage>
</organism>
<dbReference type="Proteomes" id="UP000018001">
    <property type="component" value="Unassembled WGS sequence"/>
</dbReference>
<accession>V5FBZ5</accession>
<proteinExistence type="predicted"/>